<evidence type="ECO:0000256" key="1">
    <source>
        <dbReference type="ARBA" id="ARBA00010490"/>
    </source>
</evidence>
<evidence type="ECO:0000256" key="2">
    <source>
        <dbReference type="SAM" id="MobiDB-lite"/>
    </source>
</evidence>
<evidence type="ECO:0000313" key="4">
    <source>
        <dbReference type="Proteomes" id="UP001642464"/>
    </source>
</evidence>
<sequence>MKADEEARAKMAAGMQMQQESDLQKMQEQKAQQQEMEERKRIMIRSILEPEALERLHRIGLVKPEKKEQVELMLIQQAQSGRISEKMTDAQLSQLMEKMSAASTSSSVKIQRKRRDEEAAALATPETETYQVSRDVAGTLRKTDETTGEVELYTSIEGILQAVPKLNWDLAAAWSRLPILRVHLFIDRGSYDRGGIERSYASKVFHPEGLDLIAAVHWWRKRVKGTAGFAVFEGSFDAQVSVTDPPILLLDGTGDVEADDLDVIQRKRQGHLKRKELEKRWAGKGATEEILKKIKQADAHRMSRKAKGEEYLYKKGWVTKGSEEAPRRGLDTKETDYCFGASFCISFGMKGLILPILQQ</sequence>
<dbReference type="Proteomes" id="UP001642464">
    <property type="component" value="Unassembled WGS sequence"/>
</dbReference>
<comment type="caution">
    <text evidence="3">The sequence shown here is derived from an EMBL/GenBank/DDBJ whole genome shotgun (WGS) entry which is preliminary data.</text>
</comment>
<gene>
    <name evidence="3" type="ORF">SCF082_LOCUS20086</name>
</gene>
<comment type="similarity">
    <text evidence="1">Belongs to the PDCD5 family.</text>
</comment>
<keyword evidence="3" id="KW-0238">DNA-binding</keyword>
<accession>A0ABP0L1R3</accession>
<dbReference type="Pfam" id="PF01984">
    <property type="entry name" value="dsDNA_bind"/>
    <property type="match status" value="1"/>
</dbReference>
<organism evidence="3 4">
    <name type="scientific">Durusdinium trenchii</name>
    <dbReference type="NCBI Taxonomy" id="1381693"/>
    <lineage>
        <taxon>Eukaryota</taxon>
        <taxon>Sar</taxon>
        <taxon>Alveolata</taxon>
        <taxon>Dinophyceae</taxon>
        <taxon>Suessiales</taxon>
        <taxon>Symbiodiniaceae</taxon>
        <taxon>Durusdinium</taxon>
    </lineage>
</organism>
<dbReference type="PANTHER" id="PTHR10840">
    <property type="entry name" value="PROGRAMMED CELL DEATH PROTEIN 5"/>
    <property type="match status" value="1"/>
</dbReference>
<dbReference type="PANTHER" id="PTHR10840:SF0">
    <property type="entry name" value="PROGRAMMED CELL DEATH PROTEIN 5"/>
    <property type="match status" value="1"/>
</dbReference>
<proteinExistence type="inferred from homology"/>
<dbReference type="GO" id="GO:0003677">
    <property type="term" value="F:DNA binding"/>
    <property type="evidence" value="ECO:0007669"/>
    <property type="project" value="UniProtKB-KW"/>
</dbReference>
<protein>
    <submittedName>
        <fullName evidence="3">DNA-binding protein PYRAB09250</fullName>
    </submittedName>
</protein>
<dbReference type="SUPFAM" id="SSF46950">
    <property type="entry name" value="Double-stranded DNA-binding domain"/>
    <property type="match status" value="1"/>
</dbReference>
<dbReference type="Gene3D" id="1.10.8.140">
    <property type="entry name" value="PDCD5-like"/>
    <property type="match status" value="1"/>
</dbReference>
<evidence type="ECO:0000313" key="3">
    <source>
        <dbReference type="EMBL" id="CAK9032463.1"/>
    </source>
</evidence>
<dbReference type="InterPro" id="IPR002836">
    <property type="entry name" value="PDCD5-like"/>
</dbReference>
<dbReference type="EMBL" id="CAXAMM010013891">
    <property type="protein sequence ID" value="CAK9032463.1"/>
    <property type="molecule type" value="Genomic_DNA"/>
</dbReference>
<dbReference type="InterPro" id="IPR036883">
    <property type="entry name" value="PDCD5-like_sf"/>
</dbReference>
<name>A0ABP0L1R3_9DINO</name>
<keyword evidence="4" id="KW-1185">Reference proteome</keyword>
<reference evidence="3 4" key="1">
    <citation type="submission" date="2024-02" db="EMBL/GenBank/DDBJ databases">
        <authorList>
            <person name="Chen Y."/>
            <person name="Shah S."/>
            <person name="Dougan E. K."/>
            <person name="Thang M."/>
            <person name="Chan C."/>
        </authorList>
    </citation>
    <scope>NUCLEOTIDE SEQUENCE [LARGE SCALE GENOMIC DNA]</scope>
</reference>
<feature type="region of interest" description="Disordered" evidence="2">
    <location>
        <begin position="1"/>
        <end position="38"/>
    </location>
</feature>